<dbReference type="Proteomes" id="UP001362999">
    <property type="component" value="Unassembled WGS sequence"/>
</dbReference>
<evidence type="ECO:0000256" key="1">
    <source>
        <dbReference type="SAM" id="MobiDB-lite"/>
    </source>
</evidence>
<sequence length="128" mass="14521">MDPTTTPLSNAYSFPLAPLQHKICSLHLLAEFGERLSKIPRPIRTPKARQDGSELSAVGRSARGQGRGQLPSRATPRSPTPYIRFFEDLSFKNADAWIREWVVAAWSPNVSQWVAMGRIKWLNYLVTW</sequence>
<evidence type="ECO:0008006" key="4">
    <source>
        <dbReference type="Google" id="ProtNLM"/>
    </source>
</evidence>
<dbReference type="AlphaFoldDB" id="A0AAW0A8I0"/>
<evidence type="ECO:0000313" key="3">
    <source>
        <dbReference type="Proteomes" id="UP001362999"/>
    </source>
</evidence>
<proteinExistence type="predicted"/>
<gene>
    <name evidence="2" type="ORF">R3P38DRAFT_2794589</name>
</gene>
<comment type="caution">
    <text evidence="2">The sequence shown here is derived from an EMBL/GenBank/DDBJ whole genome shotgun (WGS) entry which is preliminary data.</text>
</comment>
<keyword evidence="3" id="KW-1185">Reference proteome</keyword>
<reference evidence="2 3" key="1">
    <citation type="journal article" date="2024" name="J Genomics">
        <title>Draft genome sequencing and assembly of Favolaschia claudopus CIRM-BRFM 2984 isolated from oak limbs.</title>
        <authorList>
            <person name="Navarro D."/>
            <person name="Drula E."/>
            <person name="Chaduli D."/>
            <person name="Cazenave R."/>
            <person name="Ahrendt S."/>
            <person name="Wang J."/>
            <person name="Lipzen A."/>
            <person name="Daum C."/>
            <person name="Barry K."/>
            <person name="Grigoriev I.V."/>
            <person name="Favel A."/>
            <person name="Rosso M.N."/>
            <person name="Martin F."/>
        </authorList>
    </citation>
    <scope>NUCLEOTIDE SEQUENCE [LARGE SCALE GENOMIC DNA]</scope>
    <source>
        <strain evidence="2 3">CIRM-BRFM 2984</strain>
    </source>
</reference>
<evidence type="ECO:0000313" key="2">
    <source>
        <dbReference type="EMBL" id="KAK7005393.1"/>
    </source>
</evidence>
<protein>
    <recommendedName>
        <fullName evidence="4">Transposase</fullName>
    </recommendedName>
</protein>
<feature type="region of interest" description="Disordered" evidence="1">
    <location>
        <begin position="40"/>
        <end position="79"/>
    </location>
</feature>
<dbReference type="EMBL" id="JAWWNJ010000078">
    <property type="protein sequence ID" value="KAK7005393.1"/>
    <property type="molecule type" value="Genomic_DNA"/>
</dbReference>
<organism evidence="2 3">
    <name type="scientific">Favolaschia claudopus</name>
    <dbReference type="NCBI Taxonomy" id="2862362"/>
    <lineage>
        <taxon>Eukaryota</taxon>
        <taxon>Fungi</taxon>
        <taxon>Dikarya</taxon>
        <taxon>Basidiomycota</taxon>
        <taxon>Agaricomycotina</taxon>
        <taxon>Agaricomycetes</taxon>
        <taxon>Agaricomycetidae</taxon>
        <taxon>Agaricales</taxon>
        <taxon>Marasmiineae</taxon>
        <taxon>Mycenaceae</taxon>
        <taxon>Favolaschia</taxon>
    </lineage>
</organism>
<accession>A0AAW0A8I0</accession>
<name>A0AAW0A8I0_9AGAR</name>